<evidence type="ECO:0000313" key="1">
    <source>
        <dbReference type="EMBL" id="RAI45016.1"/>
    </source>
</evidence>
<proteinExistence type="predicted"/>
<protein>
    <submittedName>
        <fullName evidence="1">Uncharacterized protein</fullName>
    </submittedName>
</protein>
<sequence length="257" mass="28350">MLAGTMPRVSVIVCKSFLLLLSAMALVWSGTMLASGRLSTDLDAVAQKILRGESFRSDNLDALEPRIIGVEADPFARPASLRSAAIITLHRAEVAIAEGRRIAIDERLDQLGRLLGRALQTSPTDSYLWLALFWYRNNAHGYDPANVALLARSYDLGPAEGWIGVRRVRLALPILSHLPAPLQERVVKEFAFLVNAQFPEMPGVLVGAGWAEREKLLARLATVKDESRRTFARSLGAMGYILDVPNLAPVEDRPWTR</sequence>
<name>A0A327L3P2_9BRAD</name>
<evidence type="ECO:0000313" key="2">
    <source>
        <dbReference type="Proteomes" id="UP000249130"/>
    </source>
</evidence>
<gene>
    <name evidence="1" type="ORF">CH341_06275</name>
</gene>
<dbReference type="Proteomes" id="UP000249130">
    <property type="component" value="Unassembled WGS sequence"/>
</dbReference>
<reference evidence="1 2" key="1">
    <citation type="submission" date="2017-07" db="EMBL/GenBank/DDBJ databases">
        <title>Draft Genome Sequences of Select Purple Nonsulfur Bacteria.</title>
        <authorList>
            <person name="Lasarre B."/>
            <person name="Mckinlay J.B."/>
        </authorList>
    </citation>
    <scope>NUCLEOTIDE SEQUENCE [LARGE SCALE GENOMIC DNA]</scope>
    <source>
        <strain evidence="1 2">DSM 5909</strain>
    </source>
</reference>
<dbReference type="EMBL" id="NPEX01000027">
    <property type="protein sequence ID" value="RAI45016.1"/>
    <property type="molecule type" value="Genomic_DNA"/>
</dbReference>
<keyword evidence="2" id="KW-1185">Reference proteome</keyword>
<dbReference type="OrthoDB" id="8216936at2"/>
<organism evidence="1 2">
    <name type="scientific">Rhodoplanes roseus</name>
    <dbReference type="NCBI Taxonomy" id="29409"/>
    <lineage>
        <taxon>Bacteria</taxon>
        <taxon>Pseudomonadati</taxon>
        <taxon>Pseudomonadota</taxon>
        <taxon>Alphaproteobacteria</taxon>
        <taxon>Hyphomicrobiales</taxon>
        <taxon>Nitrobacteraceae</taxon>
        <taxon>Rhodoplanes</taxon>
    </lineage>
</organism>
<dbReference type="AlphaFoldDB" id="A0A327L3P2"/>
<accession>A0A327L3P2</accession>
<dbReference type="RefSeq" id="WP_111418182.1">
    <property type="nucleotide sequence ID" value="NZ_NPEX01000027.1"/>
</dbReference>
<comment type="caution">
    <text evidence="1">The sequence shown here is derived from an EMBL/GenBank/DDBJ whole genome shotgun (WGS) entry which is preliminary data.</text>
</comment>